<dbReference type="Proteomes" id="UP000037729">
    <property type="component" value="Unassembled WGS sequence"/>
</dbReference>
<sequence length="77" mass="8726">MTGEEDFDVILHLNTTDLERARELVGNAGEQISERGDWDQKLRFNPNYGESPEVDMSVRVYLTPESREGAGGTELHF</sequence>
<protein>
    <submittedName>
        <fullName evidence="1">Uncharacterized protein</fullName>
    </submittedName>
</protein>
<proteinExistence type="predicted"/>
<organism evidence="1 2">
    <name type="scientific">Haloarcula rubripromontorii</name>
    <dbReference type="NCBI Taxonomy" id="1705562"/>
    <lineage>
        <taxon>Archaea</taxon>
        <taxon>Methanobacteriati</taxon>
        <taxon>Methanobacteriota</taxon>
        <taxon>Stenosarchaea group</taxon>
        <taxon>Halobacteria</taxon>
        <taxon>Halobacteriales</taxon>
        <taxon>Haloarculaceae</taxon>
        <taxon>Haloarcula</taxon>
    </lineage>
</organism>
<dbReference type="PATRIC" id="fig|1705562.3.peg.640"/>
<dbReference type="EMBL" id="LIUF01000003">
    <property type="protein sequence ID" value="KOX93195.1"/>
    <property type="molecule type" value="Genomic_DNA"/>
</dbReference>
<evidence type="ECO:0000313" key="2">
    <source>
        <dbReference type="Proteomes" id="UP000037729"/>
    </source>
</evidence>
<name>A0A0M9ALE8_9EURY</name>
<gene>
    <name evidence="1" type="ORF">AMS69_12220</name>
</gene>
<keyword evidence="2" id="KW-1185">Reference proteome</keyword>
<dbReference type="STRING" id="1705562.AMS69_12220"/>
<comment type="caution">
    <text evidence="1">The sequence shown here is derived from an EMBL/GenBank/DDBJ whole genome shotgun (WGS) entry which is preliminary data.</text>
</comment>
<accession>A0A0M9ALE8</accession>
<dbReference type="AlphaFoldDB" id="A0A0M9ALE8"/>
<evidence type="ECO:0000313" key="1">
    <source>
        <dbReference type="EMBL" id="KOX93195.1"/>
    </source>
</evidence>
<reference evidence="1 2" key="1">
    <citation type="submission" date="2015-08" db="EMBL/GenBank/DDBJ databases">
        <title>Genomes of Isolates from Cabo Rojo, PR.</title>
        <authorList>
            <person name="Sanchez-Nieves R.L."/>
            <person name="Montalvo-Rodriguez R."/>
        </authorList>
    </citation>
    <scope>NUCLEOTIDE SEQUENCE [LARGE SCALE GENOMIC DNA]</scope>
    <source>
        <strain evidence="1 2">SL3</strain>
    </source>
</reference>